<dbReference type="OrthoDB" id="194358at2759"/>
<evidence type="ECO:0000256" key="1">
    <source>
        <dbReference type="SAM" id="Coils"/>
    </source>
</evidence>
<reference evidence="3 4" key="1">
    <citation type="submission" date="2016-03" db="EMBL/GenBank/DDBJ databases">
        <authorList>
            <person name="Ploux O."/>
        </authorList>
    </citation>
    <scope>NUCLEOTIDE SEQUENCE [LARGE SCALE GENOMIC DNA]</scope>
    <source>
        <strain evidence="3 4">UAMH 11012</strain>
    </source>
</reference>
<dbReference type="Proteomes" id="UP000184330">
    <property type="component" value="Unassembled WGS sequence"/>
</dbReference>
<evidence type="ECO:0000259" key="2">
    <source>
        <dbReference type="Pfam" id="PF06985"/>
    </source>
</evidence>
<evidence type="ECO:0000313" key="3">
    <source>
        <dbReference type="EMBL" id="CZR67993.1"/>
    </source>
</evidence>
<proteinExistence type="predicted"/>
<accession>A0A1L7XSI0</accession>
<protein>
    <recommendedName>
        <fullName evidence="2">Heterokaryon incompatibility domain-containing protein</fullName>
    </recommendedName>
</protein>
<dbReference type="InterPro" id="IPR052895">
    <property type="entry name" value="HetReg/Transcr_Mod"/>
</dbReference>
<feature type="domain" description="Heterokaryon incompatibility" evidence="2">
    <location>
        <begin position="50"/>
        <end position="205"/>
    </location>
</feature>
<dbReference type="AlphaFoldDB" id="A0A1L7XSI0"/>
<name>A0A1L7XSI0_9HELO</name>
<dbReference type="EMBL" id="FJOG01000049">
    <property type="protein sequence ID" value="CZR67993.1"/>
    <property type="molecule type" value="Genomic_DNA"/>
</dbReference>
<dbReference type="Pfam" id="PF26639">
    <property type="entry name" value="Het-6_barrel"/>
    <property type="match status" value="1"/>
</dbReference>
<dbReference type="InterPro" id="IPR010730">
    <property type="entry name" value="HET"/>
</dbReference>
<feature type="coiled-coil region" evidence="1">
    <location>
        <begin position="159"/>
        <end position="186"/>
    </location>
</feature>
<evidence type="ECO:0000313" key="4">
    <source>
        <dbReference type="Proteomes" id="UP000184330"/>
    </source>
</evidence>
<organism evidence="3 4">
    <name type="scientific">Phialocephala subalpina</name>
    <dbReference type="NCBI Taxonomy" id="576137"/>
    <lineage>
        <taxon>Eukaryota</taxon>
        <taxon>Fungi</taxon>
        <taxon>Dikarya</taxon>
        <taxon>Ascomycota</taxon>
        <taxon>Pezizomycotina</taxon>
        <taxon>Leotiomycetes</taxon>
        <taxon>Helotiales</taxon>
        <taxon>Mollisiaceae</taxon>
        <taxon>Phialocephala</taxon>
        <taxon>Phialocephala fortinii species complex</taxon>
    </lineage>
</organism>
<keyword evidence="4" id="KW-1185">Reference proteome</keyword>
<dbReference type="Pfam" id="PF06985">
    <property type="entry name" value="HET"/>
    <property type="match status" value="1"/>
</dbReference>
<keyword evidence="1" id="KW-0175">Coiled coil</keyword>
<gene>
    <name evidence="3" type="ORF">PAC_17892</name>
</gene>
<sequence length="670" mass="76113">MPDQYYHTPLQHSRHIRVLHLAPAEDAAAPIRCQLGTISLDDHLEWDGDYTALSYSWDAQIPSCEIGCNGDSLLVTANCEAALRELRDPSETTRLWIDSICIDQSRDAVEERNIQVALMGEIYKCAKGVVVWLGKSDIRMRRALDLVMEIASVADDSTMENRRQKQRRLREKAEEISNKVQRDSEDPLGALFNRSWFHRMWTVQEVTLSWLDRITLRCGNIQVPWIQLAIAVDALKAAKYKWGRWKEAMSLQQQLAVYVLVRRYTGAKVLLDDNPGDLHNDPSAFTILVNARRKKSTDPRDKIFALCGLFKELEIPFPAPNYSRPVEDVYRDAVISCINYDKNLYILHHAPSDRRRSDLPSWVPDLAEDGWDEGDPRYGISRARFTASGRQSAKWSFSEDGLGLILEGKFVDRIIFRADPMPNLDSVADEIEYLVGSSSASGESSKYRDPDSDTLAEYLRLNHRGYSVLKSWVEISQWSKYPTGESTKEALRRTLGNDYPKNNELAAKEDSFDHWYNIMTLGELDTAARAMERVGSGRSVPSQPREREIYLREAMKRVPQEQLVAFALGAALGAAPGDAAFRFHSHIMAVSQKKCFFFTENCYFGTAADPLPVSIEPGDRIAIIRGLDMPLALRPVEGGYRFLTHVYVHGIMYGEAWPKNEDNLEEIILL</sequence>
<dbReference type="STRING" id="576137.A0A1L7XSI0"/>
<dbReference type="PANTHER" id="PTHR24148">
    <property type="entry name" value="ANKYRIN REPEAT DOMAIN-CONTAINING PROTEIN 39 HOMOLOG-RELATED"/>
    <property type="match status" value="1"/>
</dbReference>
<dbReference type="PANTHER" id="PTHR24148:SF64">
    <property type="entry name" value="HETEROKARYON INCOMPATIBILITY DOMAIN-CONTAINING PROTEIN"/>
    <property type="match status" value="1"/>
</dbReference>